<accession>A0A8H6M4R5</accession>
<evidence type="ECO:0000313" key="3">
    <source>
        <dbReference type="Proteomes" id="UP000521943"/>
    </source>
</evidence>
<name>A0A8H6M4R5_9AGAR</name>
<dbReference type="AlphaFoldDB" id="A0A8H6M4R5"/>
<protein>
    <submittedName>
        <fullName evidence="2">Uncharacterized protein</fullName>
    </submittedName>
</protein>
<dbReference type="Proteomes" id="UP000521943">
    <property type="component" value="Unassembled WGS sequence"/>
</dbReference>
<evidence type="ECO:0000256" key="1">
    <source>
        <dbReference type="SAM" id="MobiDB-lite"/>
    </source>
</evidence>
<sequence length="466" mass="52742">MTEFNDIALPQLDVTDADSVRAYNAAVKRRKDAGDPNPPPMAILRSAQELEEERQREIERRRREEERRQRGLRSRSPTRSPSRERSPPRQISMDQLTAALATLTPNSRKTMLKGLCRGEGMDVEEDEDAMSVDDDGEKKGSKVTPKTFLTKLLTGSRIKPFDSNIHGTNSIPEVIGNLIVCGHHIPLTMLTDKALDRFRTNDVKYITDFPKHEYKKFYGDKKIKIPDAKDFDAENTLTYMAWSNAWANLRTFLLSFGDKEVHDLYDVHHRSLLREKSFDEVFPAILTMDIQWRSMLNNELVEHVEARWNKEMAECRSDHLLKRLAKAQTSSRQDNRNARRSHPYSNNRNNTNQLGGSSSTSFRSSSSSGTNSNANRGPPLCIACQRAHSFKDCKEEKFPSGKPTFAHVVDGQLLARSTNSSICFGFNIAGCSYAKHKNGSDSHVCSFCGDSGHHACGRSCPRFEKQ</sequence>
<organism evidence="2 3">
    <name type="scientific">Ephemerocybe angulata</name>
    <dbReference type="NCBI Taxonomy" id="980116"/>
    <lineage>
        <taxon>Eukaryota</taxon>
        <taxon>Fungi</taxon>
        <taxon>Dikarya</taxon>
        <taxon>Basidiomycota</taxon>
        <taxon>Agaricomycotina</taxon>
        <taxon>Agaricomycetes</taxon>
        <taxon>Agaricomycetidae</taxon>
        <taxon>Agaricales</taxon>
        <taxon>Agaricineae</taxon>
        <taxon>Psathyrellaceae</taxon>
        <taxon>Ephemerocybe</taxon>
    </lineage>
</organism>
<keyword evidence="3" id="KW-1185">Reference proteome</keyword>
<comment type="caution">
    <text evidence="2">The sequence shown here is derived from an EMBL/GenBank/DDBJ whole genome shotgun (WGS) entry which is preliminary data.</text>
</comment>
<gene>
    <name evidence="2" type="ORF">DFP72DRAFT_1070810</name>
</gene>
<feature type="compositionally biased region" description="Low complexity" evidence="1">
    <location>
        <begin position="355"/>
        <end position="374"/>
    </location>
</feature>
<evidence type="ECO:0000313" key="2">
    <source>
        <dbReference type="EMBL" id="KAF6752121.1"/>
    </source>
</evidence>
<proteinExistence type="predicted"/>
<feature type="compositionally biased region" description="Polar residues" evidence="1">
    <location>
        <begin position="343"/>
        <end position="354"/>
    </location>
</feature>
<reference evidence="2 3" key="1">
    <citation type="submission" date="2020-07" db="EMBL/GenBank/DDBJ databases">
        <title>Comparative genomics of pyrophilous fungi reveals a link between fire events and developmental genes.</title>
        <authorList>
            <consortium name="DOE Joint Genome Institute"/>
            <person name="Steindorff A.S."/>
            <person name="Carver A."/>
            <person name="Calhoun S."/>
            <person name="Stillman K."/>
            <person name="Liu H."/>
            <person name="Lipzen A."/>
            <person name="Pangilinan J."/>
            <person name="Labutti K."/>
            <person name="Bruns T.D."/>
            <person name="Grigoriev I.V."/>
        </authorList>
    </citation>
    <scope>NUCLEOTIDE SEQUENCE [LARGE SCALE GENOMIC DNA]</scope>
    <source>
        <strain evidence="2 3">CBS 144469</strain>
    </source>
</reference>
<feature type="region of interest" description="Disordered" evidence="1">
    <location>
        <begin position="326"/>
        <end position="374"/>
    </location>
</feature>
<dbReference type="EMBL" id="JACGCI010000046">
    <property type="protein sequence ID" value="KAF6752121.1"/>
    <property type="molecule type" value="Genomic_DNA"/>
</dbReference>
<feature type="compositionally biased region" description="Basic and acidic residues" evidence="1">
    <location>
        <begin position="53"/>
        <end position="69"/>
    </location>
</feature>
<dbReference type="OrthoDB" id="3018720at2759"/>
<feature type="region of interest" description="Disordered" evidence="1">
    <location>
        <begin position="28"/>
        <end position="93"/>
    </location>
</feature>